<evidence type="ECO:0000313" key="4">
    <source>
        <dbReference type="Proteomes" id="UP000309450"/>
    </source>
</evidence>
<proteinExistence type="predicted"/>
<sequence length="646" mass="65751">MRVCGLIGGRSILALGIDRLFRNLALGRKDSVTGFGLERAVLAEGGARMQIHFENPGAGMARPAGGSNPVLPGPSAQTGAGFVALLAEEGWGVAEPPVLTHPPVLAVAEAAQVDQPGPVAAPPADPVRADGTGAVPVPPPMPVRRDERPIRSPLPENVSVPDFFEDSGLGGLPQDAGARTAGLTEDARNLPDQDPVAADLDTDAPQPALTPGSVLVPTVTPPVAAGHRGGVDASVPPTLEPMQPDARRSVTFKKDVNEAIEARHGREGVHHPNGGKAIEMAAPGTVDDGVGDRAKEPKTASDTAKMVEKSLPVQGNAFALTAAPPMGLSLPSAPGPTVSLRLPDGSDVAVFGHVERMGDVIAPLPTTAAPGIDEIAMDFPEGNPPISVRFASSPTAHADEAPQGTGAVTAVPANPVAPGSPLPQMPLSPSGQALWQENPQQENLTALAVATDAAREQPAPIAFNAPDPAGGEPVGPATAAPGMSTATARADLAPLPGPHEPRAVSFDDLPRMMPVLLKAQGAAGAVELRLQPADLGAISISMQPEADRVTVVIQADRPETAELLRRNADLLSQELKQGGFAQASISFAAGGQGGWGTGGQPEGQRTDHAGLGRDGHVASASPSSDRAARATADPALAGQGRLYLRL</sequence>
<keyword evidence="3" id="KW-0282">Flagellum</keyword>
<comment type="caution">
    <text evidence="3">The sequence shown here is derived from an EMBL/GenBank/DDBJ whole genome shotgun (WGS) entry which is preliminary data.</text>
</comment>
<dbReference type="EMBL" id="SSND01000001">
    <property type="protein sequence ID" value="THD85528.1"/>
    <property type="molecule type" value="Genomic_DNA"/>
</dbReference>
<name>A0A4S3MSJ4_9RHOB</name>
<accession>A0A4S3MSJ4</accession>
<dbReference type="InterPro" id="IPR021136">
    <property type="entry name" value="Flagellar_hook_control-like_C"/>
</dbReference>
<feature type="compositionally biased region" description="Basic and acidic residues" evidence="1">
    <location>
        <begin position="604"/>
        <end position="616"/>
    </location>
</feature>
<keyword evidence="3" id="KW-0969">Cilium</keyword>
<feature type="region of interest" description="Disordered" evidence="1">
    <location>
        <begin position="591"/>
        <end position="633"/>
    </location>
</feature>
<feature type="compositionally biased region" description="Gly residues" evidence="1">
    <location>
        <begin position="591"/>
        <end position="601"/>
    </location>
</feature>
<dbReference type="Pfam" id="PF02120">
    <property type="entry name" value="Flg_hook"/>
    <property type="match status" value="1"/>
</dbReference>
<evidence type="ECO:0000313" key="3">
    <source>
        <dbReference type="EMBL" id="THD85528.1"/>
    </source>
</evidence>
<dbReference type="AlphaFoldDB" id="A0A4S3MSJ4"/>
<dbReference type="Gene3D" id="3.30.750.140">
    <property type="match status" value="1"/>
</dbReference>
<organism evidence="3 4">
    <name type="scientific">Aliigemmobacter aestuarii</name>
    <dbReference type="NCBI Taxonomy" id="1445661"/>
    <lineage>
        <taxon>Bacteria</taxon>
        <taxon>Pseudomonadati</taxon>
        <taxon>Pseudomonadota</taxon>
        <taxon>Alphaproteobacteria</taxon>
        <taxon>Rhodobacterales</taxon>
        <taxon>Paracoccaceae</taxon>
        <taxon>Aliigemmobacter</taxon>
    </lineage>
</organism>
<gene>
    <name evidence="3" type="ORF">E7811_07495</name>
</gene>
<keyword evidence="3" id="KW-0966">Cell projection</keyword>
<reference evidence="3 4" key="1">
    <citation type="submission" date="2019-04" db="EMBL/GenBank/DDBJ databases">
        <title>Draft genome sequence of Gemmobacter aestuarii sp. nov.</title>
        <authorList>
            <person name="Hameed A."/>
            <person name="Lin S.-Y."/>
            <person name="Shahina M."/>
            <person name="Lai W.-A."/>
            <person name="Young C.-C."/>
        </authorList>
    </citation>
    <scope>NUCLEOTIDE SEQUENCE [LARGE SCALE GENOMIC DNA]</scope>
    <source>
        <strain evidence="3 4">CC-PW-75</strain>
    </source>
</reference>
<evidence type="ECO:0000259" key="2">
    <source>
        <dbReference type="Pfam" id="PF02120"/>
    </source>
</evidence>
<dbReference type="CDD" id="cd17470">
    <property type="entry name" value="T3SS_Flik_C"/>
    <property type="match status" value="1"/>
</dbReference>
<feature type="region of interest" description="Disordered" evidence="1">
    <location>
        <begin position="116"/>
        <end position="159"/>
    </location>
</feature>
<dbReference type="InterPro" id="IPR038610">
    <property type="entry name" value="FliK-like_C_sf"/>
</dbReference>
<dbReference type="Proteomes" id="UP000309450">
    <property type="component" value="Unassembled WGS sequence"/>
</dbReference>
<protein>
    <submittedName>
        <fullName evidence="3">Flagellar hook-length control protein FliK</fullName>
    </submittedName>
</protein>
<feature type="compositionally biased region" description="Low complexity" evidence="1">
    <location>
        <begin position="618"/>
        <end position="633"/>
    </location>
</feature>
<dbReference type="OrthoDB" id="7203912at2"/>
<keyword evidence="4" id="KW-1185">Reference proteome</keyword>
<evidence type="ECO:0000256" key="1">
    <source>
        <dbReference type="SAM" id="MobiDB-lite"/>
    </source>
</evidence>
<feature type="domain" description="Flagellar hook-length control protein-like C-terminal" evidence="2">
    <location>
        <begin position="520"/>
        <end position="593"/>
    </location>
</feature>